<keyword evidence="1" id="KW-1133">Transmembrane helix</keyword>
<keyword evidence="1" id="KW-0472">Membrane</keyword>
<evidence type="ECO:0008006" key="4">
    <source>
        <dbReference type="Google" id="ProtNLM"/>
    </source>
</evidence>
<keyword evidence="1" id="KW-0812">Transmembrane</keyword>
<dbReference type="EMBL" id="JAATVY010000030">
    <property type="protein sequence ID" value="NJC73451.1"/>
    <property type="molecule type" value="Genomic_DNA"/>
</dbReference>
<accession>A0ABX0Y5S0</accession>
<dbReference type="PANTHER" id="PTHR37826:SF3">
    <property type="entry name" value="J DOMAIN-CONTAINING PROTEIN"/>
    <property type="match status" value="1"/>
</dbReference>
<dbReference type="Gene3D" id="2.20.28.30">
    <property type="entry name" value="RNA polymerase ii, chain L"/>
    <property type="match status" value="1"/>
</dbReference>
<organism evidence="2 3">
    <name type="scientific">Planosporangium thailandense</name>
    <dbReference type="NCBI Taxonomy" id="765197"/>
    <lineage>
        <taxon>Bacteria</taxon>
        <taxon>Bacillati</taxon>
        <taxon>Actinomycetota</taxon>
        <taxon>Actinomycetes</taxon>
        <taxon>Micromonosporales</taxon>
        <taxon>Micromonosporaceae</taxon>
        <taxon>Planosporangium</taxon>
    </lineage>
</organism>
<evidence type="ECO:0000256" key="1">
    <source>
        <dbReference type="SAM" id="Phobius"/>
    </source>
</evidence>
<reference evidence="2 3" key="1">
    <citation type="submission" date="2020-03" db="EMBL/GenBank/DDBJ databases">
        <title>WGS of the type strain of Planosporangium spp.</title>
        <authorList>
            <person name="Thawai C."/>
        </authorList>
    </citation>
    <scope>NUCLEOTIDE SEQUENCE [LARGE SCALE GENOMIC DNA]</scope>
    <source>
        <strain evidence="2 3">TBRC 5610</strain>
    </source>
</reference>
<evidence type="ECO:0000313" key="2">
    <source>
        <dbReference type="EMBL" id="NJC73451.1"/>
    </source>
</evidence>
<name>A0ABX0Y5S0_9ACTN</name>
<proteinExistence type="predicted"/>
<evidence type="ECO:0000313" key="3">
    <source>
        <dbReference type="Proteomes" id="UP000722989"/>
    </source>
</evidence>
<keyword evidence="3" id="KW-1185">Reference proteome</keyword>
<dbReference type="Proteomes" id="UP000722989">
    <property type="component" value="Unassembled WGS sequence"/>
</dbReference>
<feature type="transmembrane region" description="Helical" evidence="1">
    <location>
        <begin position="336"/>
        <end position="361"/>
    </location>
</feature>
<sequence>MSDQVAAAAHSYPCTGCGARIEYQPGTDVLRCPYCGHEQRLADTGRQVREHSYAEFVALPHKPVASLGKYVFACQKCGARTESDDVSQACPFCGAPLVADVTAGDQVAPEAVLPFTVDRAGVRTAVRRWVSSRWFAPSRLKKVTETESVAGTYLPHWTYDCHTVSNYLGERGEYYWVTETYTETVNGQTQTRTRQVRKTRWWPASGTVQRDFDDVLVPATGHVTDKQLDALAPWPLEDAQPYQPDFLAGFRTLRYDTEPEAGLEAAKARMAPVIEGDCRRDIGGDEQRVHSVNTSYSNIMFKLMLLPVWIACYLYAGRTWQVLVNGRTGKVVGQRPYSAVKITMAVLAALAALTAIILLYLRYRGR</sequence>
<dbReference type="PANTHER" id="PTHR37826">
    <property type="entry name" value="FLOTILLIN BAND_7_5 DOMAIN PROTEIN"/>
    <property type="match status" value="1"/>
</dbReference>
<feature type="transmembrane region" description="Helical" evidence="1">
    <location>
        <begin position="299"/>
        <end position="316"/>
    </location>
</feature>
<gene>
    <name evidence="2" type="ORF">HC031_27550</name>
</gene>
<dbReference type="RefSeq" id="WP_167928355.1">
    <property type="nucleotide sequence ID" value="NZ_JAATVY010000030.1"/>
</dbReference>
<comment type="caution">
    <text evidence="2">The sequence shown here is derived from an EMBL/GenBank/DDBJ whole genome shotgun (WGS) entry which is preliminary data.</text>
</comment>
<protein>
    <recommendedName>
        <fullName evidence="4">Zinc ribbon domain-containing protein</fullName>
    </recommendedName>
</protein>